<dbReference type="Proteomes" id="UP000828390">
    <property type="component" value="Unassembled WGS sequence"/>
</dbReference>
<keyword evidence="2" id="KW-1185">Reference proteome</keyword>
<gene>
    <name evidence="1" type="ORF">DPMN_147476</name>
</gene>
<dbReference type="EMBL" id="JAIWYP010000007">
    <property type="protein sequence ID" value="KAH3793948.1"/>
    <property type="molecule type" value="Genomic_DNA"/>
</dbReference>
<evidence type="ECO:0000313" key="2">
    <source>
        <dbReference type="Proteomes" id="UP000828390"/>
    </source>
</evidence>
<reference evidence="1" key="2">
    <citation type="submission" date="2020-11" db="EMBL/GenBank/DDBJ databases">
        <authorList>
            <person name="McCartney M.A."/>
            <person name="Auch B."/>
            <person name="Kono T."/>
            <person name="Mallez S."/>
            <person name="Becker A."/>
            <person name="Gohl D.M."/>
            <person name="Silverstein K.A.T."/>
            <person name="Koren S."/>
            <person name="Bechman K.B."/>
            <person name="Herman A."/>
            <person name="Abrahante J.E."/>
            <person name="Garbe J."/>
        </authorList>
    </citation>
    <scope>NUCLEOTIDE SEQUENCE</scope>
    <source>
        <strain evidence="1">Duluth1</strain>
        <tissue evidence="1">Whole animal</tissue>
    </source>
</reference>
<organism evidence="1 2">
    <name type="scientific">Dreissena polymorpha</name>
    <name type="common">Zebra mussel</name>
    <name type="synonym">Mytilus polymorpha</name>
    <dbReference type="NCBI Taxonomy" id="45954"/>
    <lineage>
        <taxon>Eukaryota</taxon>
        <taxon>Metazoa</taxon>
        <taxon>Spiralia</taxon>
        <taxon>Lophotrochozoa</taxon>
        <taxon>Mollusca</taxon>
        <taxon>Bivalvia</taxon>
        <taxon>Autobranchia</taxon>
        <taxon>Heteroconchia</taxon>
        <taxon>Euheterodonta</taxon>
        <taxon>Imparidentia</taxon>
        <taxon>Neoheterodontei</taxon>
        <taxon>Myida</taxon>
        <taxon>Dreissenoidea</taxon>
        <taxon>Dreissenidae</taxon>
        <taxon>Dreissena</taxon>
    </lineage>
</organism>
<evidence type="ECO:0000313" key="1">
    <source>
        <dbReference type="EMBL" id="KAH3793948.1"/>
    </source>
</evidence>
<sequence>MMLKIVVSKCFVLEVKLILAKFAGEQILHELYESPGKGPNYLHRCILAGERRDDHFGNRLFNCLNVDVDSVKEFAVTVYVSSLCGHKVLQLVGD</sequence>
<proteinExistence type="predicted"/>
<comment type="caution">
    <text evidence="1">The sequence shown here is derived from an EMBL/GenBank/DDBJ whole genome shotgun (WGS) entry which is preliminary data.</text>
</comment>
<protein>
    <submittedName>
        <fullName evidence="1">Uncharacterized protein</fullName>
    </submittedName>
</protein>
<dbReference type="AlphaFoldDB" id="A0A9D4FAL6"/>
<accession>A0A9D4FAL6</accession>
<reference evidence="1" key="1">
    <citation type="journal article" date="2019" name="bioRxiv">
        <title>The Genome of the Zebra Mussel, Dreissena polymorpha: A Resource for Invasive Species Research.</title>
        <authorList>
            <person name="McCartney M.A."/>
            <person name="Auch B."/>
            <person name="Kono T."/>
            <person name="Mallez S."/>
            <person name="Zhang Y."/>
            <person name="Obille A."/>
            <person name="Becker A."/>
            <person name="Abrahante J.E."/>
            <person name="Garbe J."/>
            <person name="Badalamenti J.P."/>
            <person name="Herman A."/>
            <person name="Mangelson H."/>
            <person name="Liachko I."/>
            <person name="Sullivan S."/>
            <person name="Sone E.D."/>
            <person name="Koren S."/>
            <person name="Silverstein K.A.T."/>
            <person name="Beckman K.B."/>
            <person name="Gohl D.M."/>
        </authorList>
    </citation>
    <scope>NUCLEOTIDE SEQUENCE</scope>
    <source>
        <strain evidence="1">Duluth1</strain>
        <tissue evidence="1">Whole animal</tissue>
    </source>
</reference>
<name>A0A9D4FAL6_DREPO</name>